<keyword evidence="1" id="KW-0732">Signal</keyword>
<name>A0ABX0SWU8_9PSEU</name>
<dbReference type="EMBL" id="JAANOU010000001">
    <property type="protein sequence ID" value="NIH81446.1"/>
    <property type="molecule type" value="Genomic_DNA"/>
</dbReference>
<accession>A0ABX0SWU8</accession>
<keyword evidence="3" id="KW-0255">Endonuclease</keyword>
<evidence type="ECO:0000259" key="2">
    <source>
        <dbReference type="Pfam" id="PF03372"/>
    </source>
</evidence>
<feature type="chain" id="PRO_5045892852" evidence="1">
    <location>
        <begin position="23"/>
        <end position="285"/>
    </location>
</feature>
<dbReference type="PANTHER" id="PTHR14859">
    <property type="entry name" value="CALCOFLUOR WHITE HYPERSENSITIVE PROTEIN PRECURSOR"/>
    <property type="match status" value="1"/>
</dbReference>
<dbReference type="GO" id="GO:0004519">
    <property type="term" value="F:endonuclease activity"/>
    <property type="evidence" value="ECO:0007669"/>
    <property type="project" value="UniProtKB-KW"/>
</dbReference>
<dbReference type="InterPro" id="IPR051916">
    <property type="entry name" value="GPI-anchor_lipid_remodeler"/>
</dbReference>
<organism evidence="3 4">
    <name type="scientific">Amycolatopsis viridis</name>
    <dbReference type="NCBI Taxonomy" id="185678"/>
    <lineage>
        <taxon>Bacteria</taxon>
        <taxon>Bacillati</taxon>
        <taxon>Actinomycetota</taxon>
        <taxon>Actinomycetes</taxon>
        <taxon>Pseudonocardiales</taxon>
        <taxon>Pseudonocardiaceae</taxon>
        <taxon>Amycolatopsis</taxon>
    </lineage>
</organism>
<comment type="caution">
    <text evidence="3">The sequence shown here is derived from an EMBL/GenBank/DDBJ whole genome shotgun (WGS) entry which is preliminary data.</text>
</comment>
<dbReference type="InterPro" id="IPR005135">
    <property type="entry name" value="Endo/exonuclease/phosphatase"/>
</dbReference>
<evidence type="ECO:0000256" key="1">
    <source>
        <dbReference type="SAM" id="SignalP"/>
    </source>
</evidence>
<evidence type="ECO:0000313" key="4">
    <source>
        <dbReference type="Proteomes" id="UP000754495"/>
    </source>
</evidence>
<dbReference type="Pfam" id="PF03372">
    <property type="entry name" value="Exo_endo_phos"/>
    <property type="match status" value="1"/>
</dbReference>
<dbReference type="SUPFAM" id="SSF56219">
    <property type="entry name" value="DNase I-like"/>
    <property type="match status" value="1"/>
</dbReference>
<dbReference type="GO" id="GO:0016787">
    <property type="term" value="F:hydrolase activity"/>
    <property type="evidence" value="ECO:0007669"/>
    <property type="project" value="UniProtKB-KW"/>
</dbReference>
<proteinExistence type="predicted"/>
<dbReference type="Proteomes" id="UP000754495">
    <property type="component" value="Unassembled WGS sequence"/>
</dbReference>
<feature type="domain" description="Endonuclease/exonuclease/phosphatase" evidence="2">
    <location>
        <begin position="48"/>
        <end position="276"/>
    </location>
</feature>
<dbReference type="Gene3D" id="3.60.10.10">
    <property type="entry name" value="Endonuclease/exonuclease/phosphatase"/>
    <property type="match status" value="1"/>
</dbReference>
<protein>
    <submittedName>
        <fullName evidence="3">Endonuclease/exonuclease/phosphatase family metal-dependent hydrolase</fullName>
    </submittedName>
</protein>
<reference evidence="3 4" key="1">
    <citation type="submission" date="2020-03" db="EMBL/GenBank/DDBJ databases">
        <title>Sequencing the genomes of 1000 actinobacteria strains.</title>
        <authorList>
            <person name="Klenk H.-P."/>
        </authorList>
    </citation>
    <scope>NUCLEOTIDE SEQUENCE [LARGE SCALE GENOMIC DNA]</scope>
    <source>
        <strain evidence="3 4">DSM 45668</strain>
    </source>
</reference>
<evidence type="ECO:0000313" key="3">
    <source>
        <dbReference type="EMBL" id="NIH81446.1"/>
    </source>
</evidence>
<feature type="signal peptide" evidence="1">
    <location>
        <begin position="1"/>
        <end position="22"/>
    </location>
</feature>
<dbReference type="InterPro" id="IPR036691">
    <property type="entry name" value="Endo/exonu/phosph_ase_sf"/>
</dbReference>
<keyword evidence="3" id="KW-0540">Nuclease</keyword>
<gene>
    <name evidence="3" type="ORF">FHX46_003976</name>
</gene>
<keyword evidence="3" id="KW-0378">Hydrolase</keyword>
<dbReference type="PANTHER" id="PTHR14859:SF15">
    <property type="entry name" value="ENDONUCLEASE_EXONUCLEASE_PHOSPHATASE DOMAIN-CONTAINING PROTEIN"/>
    <property type="match status" value="1"/>
</dbReference>
<keyword evidence="4" id="KW-1185">Reference proteome</keyword>
<sequence>MRLAAAVMAVVLALGAATGTTAATATPTATATTEAAAATAARPGITVATYNIHAGAGEDGVFDLGRTAAAIRDLHADVVGLQEVDVHWDVRSGYRDEAAELARALRMHVFFAPIYDLDPPAPGAPRRRFGVAVLSRYPVIAARNLEITRLSTVTPGAPPAPAPGFAEVTVAAPGGPLRVYTTHLDYRADPAVRRAQIADMLAVLDARPGPEILTGDFNAEPAAPELAPLWTRLADADPHGGTYPAAEPLKRIDFVTASQPLTVRDARTIASTASDHRPVIARFTR</sequence>